<keyword evidence="3" id="KW-1185">Reference proteome</keyword>
<dbReference type="Proteomes" id="UP001501576">
    <property type="component" value="Unassembled WGS sequence"/>
</dbReference>
<protein>
    <recommendedName>
        <fullName evidence="4">GntR family transcriptional regulator</fullName>
    </recommendedName>
</protein>
<sequence length="84" mass="9240">MVEYRIDRRSGIATYLQIVQQTKQALRLGLLEPGDRLPPTRRAYRAGRRRARPGRGGAGARAVGDPPGEQHVAGRVDDVPDRAP</sequence>
<evidence type="ECO:0000256" key="1">
    <source>
        <dbReference type="SAM" id="MobiDB-lite"/>
    </source>
</evidence>
<evidence type="ECO:0008006" key="4">
    <source>
        <dbReference type="Google" id="ProtNLM"/>
    </source>
</evidence>
<organism evidence="2 3">
    <name type="scientific">Streptomyces mordarskii</name>
    <dbReference type="NCBI Taxonomy" id="1226758"/>
    <lineage>
        <taxon>Bacteria</taxon>
        <taxon>Bacillati</taxon>
        <taxon>Actinomycetota</taxon>
        <taxon>Actinomycetes</taxon>
        <taxon>Kitasatosporales</taxon>
        <taxon>Streptomycetaceae</taxon>
        <taxon>Streptomyces</taxon>
    </lineage>
</organism>
<dbReference type="EMBL" id="BAAABZ010000002">
    <property type="protein sequence ID" value="GAA0503279.1"/>
    <property type="molecule type" value="Genomic_DNA"/>
</dbReference>
<evidence type="ECO:0000313" key="2">
    <source>
        <dbReference type="EMBL" id="GAA0503279.1"/>
    </source>
</evidence>
<accession>A0ABP3LLD2</accession>
<name>A0ABP3LLD2_9ACTN</name>
<dbReference type="InterPro" id="IPR036388">
    <property type="entry name" value="WH-like_DNA-bd_sf"/>
</dbReference>
<dbReference type="RefSeq" id="WP_390954606.1">
    <property type="nucleotide sequence ID" value="NZ_BAAABZ010000002.1"/>
</dbReference>
<gene>
    <name evidence="2" type="ORF">GCM10010390_02230</name>
</gene>
<feature type="compositionally biased region" description="Basic and acidic residues" evidence="1">
    <location>
        <begin position="72"/>
        <end position="84"/>
    </location>
</feature>
<comment type="caution">
    <text evidence="2">The sequence shown here is derived from an EMBL/GenBank/DDBJ whole genome shotgun (WGS) entry which is preliminary data.</text>
</comment>
<proteinExistence type="predicted"/>
<dbReference type="GeneID" id="97430747"/>
<reference evidence="3" key="1">
    <citation type="journal article" date="2019" name="Int. J. Syst. Evol. Microbiol.">
        <title>The Global Catalogue of Microorganisms (GCM) 10K type strain sequencing project: providing services to taxonomists for standard genome sequencing and annotation.</title>
        <authorList>
            <consortium name="The Broad Institute Genomics Platform"/>
            <consortium name="The Broad Institute Genome Sequencing Center for Infectious Disease"/>
            <person name="Wu L."/>
            <person name="Ma J."/>
        </authorList>
    </citation>
    <scope>NUCLEOTIDE SEQUENCE [LARGE SCALE GENOMIC DNA]</scope>
    <source>
        <strain evidence="3">JCM 5052</strain>
    </source>
</reference>
<feature type="region of interest" description="Disordered" evidence="1">
    <location>
        <begin position="45"/>
        <end position="84"/>
    </location>
</feature>
<evidence type="ECO:0000313" key="3">
    <source>
        <dbReference type="Proteomes" id="UP001501576"/>
    </source>
</evidence>
<dbReference type="Gene3D" id="1.10.10.10">
    <property type="entry name" value="Winged helix-like DNA-binding domain superfamily/Winged helix DNA-binding domain"/>
    <property type="match status" value="1"/>
</dbReference>